<gene>
    <name evidence="1" type="ORF">GCM10023196_003220</name>
</gene>
<dbReference type="Pfam" id="PF19457">
    <property type="entry name" value="DUF5994"/>
    <property type="match status" value="1"/>
</dbReference>
<dbReference type="Proteomes" id="UP001501442">
    <property type="component" value="Unassembled WGS sequence"/>
</dbReference>
<organism evidence="1 2">
    <name type="scientific">Actinoallomurus vinaceus</name>
    <dbReference type="NCBI Taxonomy" id="1080074"/>
    <lineage>
        <taxon>Bacteria</taxon>
        <taxon>Bacillati</taxon>
        <taxon>Actinomycetota</taxon>
        <taxon>Actinomycetes</taxon>
        <taxon>Streptosporangiales</taxon>
        <taxon>Thermomonosporaceae</taxon>
        <taxon>Actinoallomurus</taxon>
    </lineage>
</organism>
<dbReference type="InterPro" id="IPR046036">
    <property type="entry name" value="DUF5994"/>
</dbReference>
<reference evidence="2" key="1">
    <citation type="journal article" date="2019" name="Int. J. Syst. Evol. Microbiol.">
        <title>The Global Catalogue of Microorganisms (GCM) 10K type strain sequencing project: providing services to taxonomists for standard genome sequencing and annotation.</title>
        <authorList>
            <consortium name="The Broad Institute Genomics Platform"/>
            <consortium name="The Broad Institute Genome Sequencing Center for Infectious Disease"/>
            <person name="Wu L."/>
            <person name="Ma J."/>
        </authorList>
    </citation>
    <scope>NUCLEOTIDE SEQUENCE [LARGE SCALE GENOMIC DNA]</scope>
    <source>
        <strain evidence="2">JCM 17939</strain>
    </source>
</reference>
<protein>
    <submittedName>
        <fullName evidence="1">Uncharacterized protein</fullName>
    </submittedName>
</protein>
<accession>A0ABP8U2N2</accession>
<dbReference type="RefSeq" id="WP_345428546.1">
    <property type="nucleotide sequence ID" value="NZ_BAABHK010000001.1"/>
</dbReference>
<sequence>MTPTLLSHHTPTLLSHHTPLSAVASALPRIDSPVRLRLDPVLSGRGPLNGAWWPYSHDAAAELPGLIAAVDQRLGRTTLRVCVHTDAWNQIPGRIPARGRQIEVGRRRGTDPRLITLMFAGADAVNLLIMPSDSTGGPAKAAPGVAGIVDLRPVDSLTTIADHPLSQTLARRNLVGRPVLRTAQRTAATATGPTAS</sequence>
<dbReference type="EMBL" id="BAABHK010000001">
    <property type="protein sequence ID" value="GAA4620197.1"/>
    <property type="molecule type" value="Genomic_DNA"/>
</dbReference>
<evidence type="ECO:0000313" key="1">
    <source>
        <dbReference type="EMBL" id="GAA4620197.1"/>
    </source>
</evidence>
<comment type="caution">
    <text evidence="1">The sequence shown here is derived from an EMBL/GenBank/DDBJ whole genome shotgun (WGS) entry which is preliminary data.</text>
</comment>
<evidence type="ECO:0000313" key="2">
    <source>
        <dbReference type="Proteomes" id="UP001501442"/>
    </source>
</evidence>
<name>A0ABP8U2N2_9ACTN</name>
<proteinExistence type="predicted"/>
<keyword evidence="2" id="KW-1185">Reference proteome</keyword>